<feature type="compositionally biased region" description="Polar residues" evidence="1">
    <location>
        <begin position="504"/>
        <end position="520"/>
    </location>
</feature>
<feature type="compositionally biased region" description="Low complexity" evidence="1">
    <location>
        <begin position="61"/>
        <end position="75"/>
    </location>
</feature>
<feature type="compositionally biased region" description="Polar residues" evidence="1">
    <location>
        <begin position="203"/>
        <end position="218"/>
    </location>
</feature>
<organism evidence="2 3">
    <name type="scientific">Marmota marmota marmota</name>
    <name type="common">Alpine marmot</name>
    <dbReference type="NCBI Taxonomy" id="9994"/>
    <lineage>
        <taxon>Eukaryota</taxon>
        <taxon>Metazoa</taxon>
        <taxon>Chordata</taxon>
        <taxon>Craniata</taxon>
        <taxon>Vertebrata</taxon>
        <taxon>Euteleostomi</taxon>
        <taxon>Mammalia</taxon>
        <taxon>Eutheria</taxon>
        <taxon>Euarchontoglires</taxon>
        <taxon>Glires</taxon>
        <taxon>Rodentia</taxon>
        <taxon>Sciuromorpha</taxon>
        <taxon>Sciuridae</taxon>
        <taxon>Xerinae</taxon>
        <taxon>Marmotini</taxon>
        <taxon>Marmota</taxon>
    </lineage>
</organism>
<evidence type="ECO:0000313" key="3">
    <source>
        <dbReference type="Proteomes" id="UP000694407"/>
    </source>
</evidence>
<dbReference type="Proteomes" id="UP000694407">
    <property type="component" value="Unplaced"/>
</dbReference>
<accession>A0A8C6EYZ3</accession>
<dbReference type="GeneTree" id="ENSGT00390000008621"/>
<feature type="region of interest" description="Disordered" evidence="1">
    <location>
        <begin position="49"/>
        <end position="520"/>
    </location>
</feature>
<dbReference type="GO" id="GO:0005634">
    <property type="term" value="C:nucleus"/>
    <property type="evidence" value="ECO:0007669"/>
    <property type="project" value="TreeGrafter"/>
</dbReference>
<sequence length="520" mass="54652">MATQAPREKQQKPQQGEVPRGQKNEATLAPGHVFGRVYQDPVALVPTAPSHEAVFGDTDQSSTAGSATSAVVSTACEDPVLPSMDSMSAKRRVDLQDSRGSQASLRREEPETSGQEQPQAQKKSPENKRRKKQPSQPNRDQAEKPTGRHLLPGASAQASVPPPPSSQPRRRRRGGSQASTWNHATGPGPALRSQALRADSALCSGTTVPGHGTQSHASTPGPAHRNRATPPGPVLRSSASRPRPALRRRASPPGPVLRSGASRPSPDQRHASAPGPGLRRRSTAPGPVLRSGSSRLRPVPQNGASQRGSDLRSHVTRPGPALRCPVSAPSGPTPSSTTSTTGLGPRRRRPTLQRSSGRSAISIRGSLRNPGVRRPPPSSRAPLQHVFQSSSSSSEREVGSPPSQSVWHAVRMRASSPSPPGRFFPLHRQRSESISTSTSSSSSSSSSSPSSSPTKFPGQGSSSSSPPCYGLGSISTPSPSSLRRALLPELDAPSSEIPGEQGGEQCSTTEPHSQPFPNCF</sequence>
<proteinExistence type="predicted"/>
<feature type="region of interest" description="Disordered" evidence="1">
    <location>
        <begin position="1"/>
        <end position="33"/>
    </location>
</feature>
<dbReference type="AlphaFoldDB" id="A0A8C6EYZ3"/>
<keyword evidence="3" id="KW-1185">Reference proteome</keyword>
<feature type="compositionally biased region" description="Polar residues" evidence="1">
    <location>
        <begin position="112"/>
        <end position="122"/>
    </location>
</feature>
<reference evidence="2" key="1">
    <citation type="submission" date="2025-08" db="UniProtKB">
        <authorList>
            <consortium name="Ensembl"/>
        </authorList>
    </citation>
    <scope>IDENTIFICATION</scope>
</reference>
<name>A0A8C6EYZ3_MARMA</name>
<dbReference type="InterPro" id="IPR052882">
    <property type="entry name" value="EZH_Inhibitor"/>
</dbReference>
<evidence type="ECO:0000313" key="2">
    <source>
        <dbReference type="Ensembl" id="ENSMMMP00000025513.1"/>
    </source>
</evidence>
<evidence type="ECO:0000256" key="1">
    <source>
        <dbReference type="SAM" id="MobiDB-lite"/>
    </source>
</evidence>
<feature type="compositionally biased region" description="Low complexity" evidence="1">
    <location>
        <begin position="352"/>
        <end position="368"/>
    </location>
</feature>
<feature type="compositionally biased region" description="Basic and acidic residues" evidence="1">
    <location>
        <begin position="1"/>
        <end position="11"/>
    </location>
</feature>
<dbReference type="PANTHER" id="PTHR22467">
    <property type="entry name" value="EZH INHIBITORY PROTEIN-RELATED"/>
    <property type="match status" value="1"/>
</dbReference>
<feature type="compositionally biased region" description="Low complexity" evidence="1">
    <location>
        <begin position="329"/>
        <end position="344"/>
    </location>
</feature>
<protein>
    <submittedName>
        <fullName evidence="2">Uncharacterized protein</fullName>
    </submittedName>
</protein>
<feature type="compositionally biased region" description="Low complexity" evidence="1">
    <location>
        <begin position="432"/>
        <end position="473"/>
    </location>
</feature>
<reference evidence="2" key="2">
    <citation type="submission" date="2025-09" db="UniProtKB">
        <authorList>
            <consortium name="Ensembl"/>
        </authorList>
    </citation>
    <scope>IDENTIFICATION</scope>
</reference>
<dbReference type="PANTHER" id="PTHR22467:SF1">
    <property type="entry name" value="EZH INHIBITORY PROTEIN"/>
    <property type="match status" value="1"/>
</dbReference>
<dbReference type="Ensembl" id="ENSMMMT00000028879.1">
    <property type="protein sequence ID" value="ENSMMMP00000025513.1"/>
    <property type="gene ID" value="ENSMMMG00000022357.1"/>
</dbReference>